<organism evidence="2 3">
    <name type="scientific">Larus smithsonianus</name>
    <name type="common">American herring gull</name>
    <dbReference type="NCBI Taxonomy" id="243888"/>
    <lineage>
        <taxon>Eukaryota</taxon>
        <taxon>Metazoa</taxon>
        <taxon>Chordata</taxon>
        <taxon>Craniata</taxon>
        <taxon>Vertebrata</taxon>
        <taxon>Euteleostomi</taxon>
        <taxon>Archelosauria</taxon>
        <taxon>Archosauria</taxon>
        <taxon>Dinosauria</taxon>
        <taxon>Saurischia</taxon>
        <taxon>Theropoda</taxon>
        <taxon>Coelurosauria</taxon>
        <taxon>Aves</taxon>
        <taxon>Neognathae</taxon>
        <taxon>Neoaves</taxon>
        <taxon>Charadriiformes</taxon>
        <taxon>Laridae</taxon>
        <taxon>Larus</taxon>
    </lineage>
</organism>
<dbReference type="EMBL" id="WAAC01013379">
    <property type="protein sequence ID" value="NXX03600.1"/>
    <property type="molecule type" value="Genomic_DNA"/>
</dbReference>
<reference evidence="2" key="1">
    <citation type="submission" date="2020-02" db="EMBL/GenBank/DDBJ databases">
        <title>Bird 10,000 Genomes (B10K) Project - Family phase.</title>
        <authorList>
            <person name="Zhang G."/>
        </authorList>
    </citation>
    <scope>NUCLEOTIDE SEQUENCE</scope>
    <source>
        <strain evidence="2">B10K-DU-002-28</strain>
        <tissue evidence="2">Muscle</tissue>
    </source>
</reference>
<evidence type="ECO:0000313" key="2">
    <source>
        <dbReference type="EMBL" id="NXX03600.1"/>
    </source>
</evidence>
<feature type="compositionally biased region" description="Basic and acidic residues" evidence="1">
    <location>
        <begin position="205"/>
        <end position="226"/>
    </location>
</feature>
<feature type="compositionally biased region" description="Basic and acidic residues" evidence="1">
    <location>
        <begin position="235"/>
        <end position="250"/>
    </location>
</feature>
<proteinExistence type="predicted"/>
<protein>
    <submittedName>
        <fullName evidence="2">TEX45 protein</fullName>
    </submittedName>
</protein>
<dbReference type="PANTHER" id="PTHR34828:SF1">
    <property type="entry name" value="TESTIS-EXPRESSED PROTEIN 45"/>
    <property type="match status" value="1"/>
</dbReference>
<evidence type="ECO:0000256" key="1">
    <source>
        <dbReference type="SAM" id="MobiDB-lite"/>
    </source>
</evidence>
<accession>A0A852GV51</accession>
<dbReference type="InterPro" id="IPR028001">
    <property type="entry name" value="SAXO5"/>
</dbReference>
<feature type="region of interest" description="Disordered" evidence="1">
    <location>
        <begin position="203"/>
        <end position="250"/>
    </location>
</feature>
<dbReference type="Pfam" id="PF15373">
    <property type="entry name" value="SAXO5-like"/>
    <property type="match status" value="1"/>
</dbReference>
<gene>
    <name evidence="2" type="primary">Tex45</name>
    <name evidence="2" type="ORF">LARSMI_R08742</name>
</gene>
<dbReference type="PANTHER" id="PTHR34828">
    <property type="entry name" value="TESTIS-EXPRESSED PROTEIN 45"/>
    <property type="match status" value="1"/>
</dbReference>
<evidence type="ECO:0000313" key="3">
    <source>
        <dbReference type="Proteomes" id="UP000620207"/>
    </source>
</evidence>
<dbReference type="AlphaFoldDB" id="A0A852GV51"/>
<comment type="caution">
    <text evidence="2">The sequence shown here is derived from an EMBL/GenBank/DDBJ whole genome shotgun (WGS) entry which is preliminary data.</text>
</comment>
<feature type="non-terminal residue" evidence="2">
    <location>
        <position position="1"/>
    </location>
</feature>
<dbReference type="Proteomes" id="UP000620207">
    <property type="component" value="Unassembled WGS sequence"/>
</dbReference>
<keyword evidence="3" id="KW-1185">Reference proteome</keyword>
<feature type="non-terminal residue" evidence="2">
    <location>
        <position position="483"/>
    </location>
</feature>
<sequence>PACSAMTAPAIPAPLTGVPFLKASHIQLGAERWAPGSAHQPFSHTQFPPFWGVHRPPPAPPPCSGWVLSPRGGGGGGGGTCSETHLAFPERPLQPVVPFVPPESYVRMHTDPRIRVLTSETRESFPCPHLPLHRPPLPTAKKWKDNIPCGDREKIRLPPSIYTVSYPARETQPAARPWQSHGGCVPTIKGDGQSYYDTSYQAQFKGERRPPAKPSEKHVSRIKFGDPRSSGSLSEQKHAYSAPEKRTHRAYDKERAASQIHHTNLQLGDGRTRFSTSTSVLFPVHNPEPVTIVRPNKYASFIPRGDEDPERNQALARTTTTQLSYAETDRWNLAPKPDLLKHRSKICLGDERSASRFFSTTQQVDYQPPRQSQRVMADSRSHRESHVPFNYHDESSVTATQAMLVPHRQQKRRLSEDKLQQIKSSHLELPWRAQDLYRTEQKDEFTPKSRSPAEIQKANSQVSCVPLGTLKGYCPQRKVLFAP</sequence>
<name>A0A852GV51_9CHAR</name>